<dbReference type="OMA" id="NGFYPFP"/>
<reference evidence="2 3" key="1">
    <citation type="journal article" date="2010" name="Nat. Biotechnol.">
        <title>Genome sequence of the model mushroom Schizophyllum commune.</title>
        <authorList>
            <person name="Ohm R.A."/>
            <person name="de Jong J.F."/>
            <person name="Lugones L.G."/>
            <person name="Aerts A."/>
            <person name="Kothe E."/>
            <person name="Stajich J.E."/>
            <person name="de Vries R.P."/>
            <person name="Record E."/>
            <person name="Levasseur A."/>
            <person name="Baker S.E."/>
            <person name="Bartholomew K.A."/>
            <person name="Coutinho P.M."/>
            <person name="Erdmann S."/>
            <person name="Fowler T.J."/>
            <person name="Gathman A.C."/>
            <person name="Lombard V."/>
            <person name="Henrissat B."/>
            <person name="Knabe N."/>
            <person name="Kuees U."/>
            <person name="Lilly W.W."/>
            <person name="Lindquist E."/>
            <person name="Lucas S."/>
            <person name="Magnuson J.K."/>
            <person name="Piumi F."/>
            <person name="Raudaskoski M."/>
            <person name="Salamov A."/>
            <person name="Schmutz J."/>
            <person name="Schwarze F.W.M.R."/>
            <person name="vanKuyk P.A."/>
            <person name="Horton J.S."/>
            <person name="Grigoriev I.V."/>
            <person name="Woesten H.A.B."/>
        </authorList>
    </citation>
    <scope>NUCLEOTIDE SEQUENCE [LARGE SCALE GENOMIC DNA]</scope>
    <source>
        <strain evidence="3">H4-8 / FGSC 9210</strain>
    </source>
</reference>
<dbReference type="eggNOG" id="ENOG502SPFH">
    <property type="taxonomic scope" value="Eukaryota"/>
</dbReference>
<evidence type="ECO:0000256" key="1">
    <source>
        <dbReference type="SAM" id="SignalP"/>
    </source>
</evidence>
<feature type="chain" id="PRO_5003120138" description="SnoaL-like domain-containing protein" evidence="1">
    <location>
        <begin position="19"/>
        <end position="160"/>
    </location>
</feature>
<evidence type="ECO:0000313" key="2">
    <source>
        <dbReference type="EMBL" id="EFJ04065.1"/>
    </source>
</evidence>
<accession>D8PL98</accession>
<dbReference type="InParanoid" id="D8PL98"/>
<dbReference type="RefSeq" id="XP_003038967.1">
    <property type="nucleotide sequence ID" value="XM_003038921.1"/>
</dbReference>
<name>D8PL98_SCHCM</name>
<gene>
    <name evidence="2" type="ORF">SCHCODRAFT_104613</name>
</gene>
<dbReference type="OrthoDB" id="3927857at2759"/>
<dbReference type="Proteomes" id="UP000007431">
    <property type="component" value="Unassembled WGS sequence"/>
</dbReference>
<dbReference type="VEuPathDB" id="FungiDB:SCHCODRAFT_02142624"/>
<feature type="signal peptide" evidence="1">
    <location>
        <begin position="1"/>
        <end position="18"/>
    </location>
</feature>
<protein>
    <recommendedName>
        <fullName evidence="4">SnoaL-like domain-containing protein</fullName>
    </recommendedName>
</protein>
<evidence type="ECO:0008006" key="4">
    <source>
        <dbReference type="Google" id="ProtNLM"/>
    </source>
</evidence>
<sequence>MKFTALIPALLSASSAFALVHPRATSNTTIATFLSDSVNAFFPAPGNDGWETAFDAAFAPNLTATFNDGSYDFAGFRAYFAAVKANLESKYSTFDHSFTSVVGVSATGGNTGGYGIVTGVEGGDVSGTQVKGTDGAFAVIREIDGALKITEWHEITNLGA</sequence>
<keyword evidence="3" id="KW-1185">Reference proteome</keyword>
<keyword evidence="1" id="KW-0732">Signal</keyword>
<dbReference type="HOGENOM" id="CLU_122014_0_0_1"/>
<dbReference type="KEGG" id="scm:SCHCO_02142624"/>
<feature type="non-terminal residue" evidence="2">
    <location>
        <position position="160"/>
    </location>
</feature>
<proteinExistence type="predicted"/>
<organism evidence="3">
    <name type="scientific">Schizophyllum commune (strain H4-8 / FGSC 9210)</name>
    <name type="common">Split gill fungus</name>
    <dbReference type="NCBI Taxonomy" id="578458"/>
    <lineage>
        <taxon>Eukaryota</taxon>
        <taxon>Fungi</taxon>
        <taxon>Dikarya</taxon>
        <taxon>Basidiomycota</taxon>
        <taxon>Agaricomycotina</taxon>
        <taxon>Agaricomycetes</taxon>
        <taxon>Agaricomycetidae</taxon>
        <taxon>Agaricales</taxon>
        <taxon>Schizophyllaceae</taxon>
        <taxon>Schizophyllum</taxon>
    </lineage>
</organism>
<dbReference type="AlphaFoldDB" id="D8PL98"/>
<dbReference type="EMBL" id="GL377302">
    <property type="protein sequence ID" value="EFJ04065.1"/>
    <property type="molecule type" value="Genomic_DNA"/>
</dbReference>
<evidence type="ECO:0000313" key="3">
    <source>
        <dbReference type="Proteomes" id="UP000007431"/>
    </source>
</evidence>
<dbReference type="GeneID" id="9597698"/>